<organism evidence="4 5">
    <name type="scientific">Vitis vinifera</name>
    <name type="common">Grape</name>
    <dbReference type="NCBI Taxonomy" id="29760"/>
    <lineage>
        <taxon>Eukaryota</taxon>
        <taxon>Viridiplantae</taxon>
        <taxon>Streptophyta</taxon>
        <taxon>Embryophyta</taxon>
        <taxon>Tracheophyta</taxon>
        <taxon>Spermatophyta</taxon>
        <taxon>Magnoliopsida</taxon>
        <taxon>eudicotyledons</taxon>
        <taxon>Gunneridae</taxon>
        <taxon>Pentapetalae</taxon>
        <taxon>rosids</taxon>
        <taxon>Vitales</taxon>
        <taxon>Vitaceae</taxon>
        <taxon>Viteae</taxon>
        <taxon>Vitis</taxon>
    </lineage>
</organism>
<evidence type="ECO:0000256" key="2">
    <source>
        <dbReference type="ARBA" id="ARBA00023242"/>
    </source>
</evidence>
<gene>
    <name evidence="4" type="primary">LOL1_1</name>
    <name evidence="4" type="ORF">CK203_024925</name>
</gene>
<dbReference type="AlphaFoldDB" id="A0A438J7G8"/>
<evidence type="ECO:0000313" key="4">
    <source>
        <dbReference type="EMBL" id="RVX04846.1"/>
    </source>
</evidence>
<accession>A0A438J7G8</accession>
<reference evidence="4 5" key="1">
    <citation type="journal article" date="2018" name="PLoS Genet.">
        <title>Population sequencing reveals clonal diversity and ancestral inbreeding in the grapevine cultivar Chardonnay.</title>
        <authorList>
            <person name="Roach M.J."/>
            <person name="Johnson D.L."/>
            <person name="Bohlmann J."/>
            <person name="van Vuuren H.J."/>
            <person name="Jones S.J."/>
            <person name="Pretorius I.S."/>
            <person name="Schmidt S.A."/>
            <person name="Borneman A.R."/>
        </authorList>
    </citation>
    <scope>NUCLEOTIDE SEQUENCE [LARGE SCALE GENOMIC DNA]</scope>
    <source>
        <strain evidence="5">cv. Chardonnay</strain>
        <tissue evidence="4">Leaf</tissue>
    </source>
</reference>
<dbReference type="InterPro" id="IPR040319">
    <property type="entry name" value="LSD1-like"/>
</dbReference>
<dbReference type="Pfam" id="PF06943">
    <property type="entry name" value="zf-LSD1"/>
    <property type="match status" value="1"/>
</dbReference>
<name>A0A438J7G8_VITVI</name>
<proteinExistence type="predicted"/>
<sequence>MQEWCSIHGDQLTICILFTMLFLYSLSHNLCNVATDFLVNHCDQLESPKFINDPAGLEMAQLICGGCRTLLMYTRGATSVRCSCCHTVNLAPVGQALGLLPNGHQFESPQGHWRFTRSLTSGPRGISRGAHKLARTSTQPTADMVALGASPFTVATCLALLFNG</sequence>
<dbReference type="NCBIfam" id="TIGR01053">
    <property type="entry name" value="LSD1"/>
    <property type="match status" value="1"/>
</dbReference>
<dbReference type="EMBL" id="QGNW01000059">
    <property type="protein sequence ID" value="RVX04846.1"/>
    <property type="molecule type" value="Genomic_DNA"/>
</dbReference>
<dbReference type="GO" id="GO:0005634">
    <property type="term" value="C:nucleus"/>
    <property type="evidence" value="ECO:0007669"/>
    <property type="project" value="UniProtKB-SubCell"/>
</dbReference>
<dbReference type="Proteomes" id="UP000288805">
    <property type="component" value="Unassembled WGS sequence"/>
</dbReference>
<dbReference type="PANTHER" id="PTHR31747:SF3">
    <property type="entry name" value="PROTEIN LSD1"/>
    <property type="match status" value="1"/>
</dbReference>
<evidence type="ECO:0000256" key="1">
    <source>
        <dbReference type="ARBA" id="ARBA00004123"/>
    </source>
</evidence>
<dbReference type="InterPro" id="IPR005735">
    <property type="entry name" value="Znf_LSD1"/>
</dbReference>
<keyword evidence="2" id="KW-0539">Nucleus</keyword>
<evidence type="ECO:0000259" key="3">
    <source>
        <dbReference type="Pfam" id="PF06943"/>
    </source>
</evidence>
<comment type="subcellular location">
    <subcellularLocation>
        <location evidence="1">Nucleus</location>
    </subcellularLocation>
</comment>
<feature type="domain" description="Zinc finger LSD1-type" evidence="3">
    <location>
        <begin position="64"/>
        <end position="88"/>
    </location>
</feature>
<dbReference type="PANTHER" id="PTHR31747">
    <property type="entry name" value="PROTEIN LSD1"/>
    <property type="match status" value="1"/>
</dbReference>
<protein>
    <submittedName>
        <fullName evidence="4">Protein LOL1</fullName>
    </submittedName>
</protein>
<evidence type="ECO:0000313" key="5">
    <source>
        <dbReference type="Proteomes" id="UP000288805"/>
    </source>
</evidence>
<comment type="caution">
    <text evidence="4">The sequence shown here is derived from an EMBL/GenBank/DDBJ whole genome shotgun (WGS) entry which is preliminary data.</text>
</comment>